<dbReference type="EMBL" id="KN822983">
    <property type="protein sequence ID" value="KIO29401.1"/>
    <property type="molecule type" value="Genomic_DNA"/>
</dbReference>
<organism evidence="3 4">
    <name type="scientific">Tulasnella calospora MUT 4182</name>
    <dbReference type="NCBI Taxonomy" id="1051891"/>
    <lineage>
        <taxon>Eukaryota</taxon>
        <taxon>Fungi</taxon>
        <taxon>Dikarya</taxon>
        <taxon>Basidiomycota</taxon>
        <taxon>Agaricomycotina</taxon>
        <taxon>Agaricomycetes</taxon>
        <taxon>Cantharellales</taxon>
        <taxon>Tulasnellaceae</taxon>
        <taxon>Tulasnella</taxon>
    </lineage>
</organism>
<evidence type="ECO:0000259" key="2">
    <source>
        <dbReference type="Pfam" id="PF00487"/>
    </source>
</evidence>
<keyword evidence="1" id="KW-0472">Membrane</keyword>
<reference evidence="4" key="2">
    <citation type="submission" date="2015-01" db="EMBL/GenBank/DDBJ databases">
        <title>Evolutionary Origins and Diversification of the Mycorrhizal Mutualists.</title>
        <authorList>
            <consortium name="DOE Joint Genome Institute"/>
            <consortium name="Mycorrhizal Genomics Consortium"/>
            <person name="Kohler A."/>
            <person name="Kuo A."/>
            <person name="Nagy L.G."/>
            <person name="Floudas D."/>
            <person name="Copeland A."/>
            <person name="Barry K.W."/>
            <person name="Cichocki N."/>
            <person name="Veneault-Fourrey C."/>
            <person name="LaButti K."/>
            <person name="Lindquist E.A."/>
            <person name="Lipzen A."/>
            <person name="Lundell T."/>
            <person name="Morin E."/>
            <person name="Murat C."/>
            <person name="Riley R."/>
            <person name="Ohm R."/>
            <person name="Sun H."/>
            <person name="Tunlid A."/>
            <person name="Henrissat B."/>
            <person name="Grigoriev I.V."/>
            <person name="Hibbett D.S."/>
            <person name="Martin F."/>
        </authorList>
    </citation>
    <scope>NUCLEOTIDE SEQUENCE [LARGE SCALE GENOMIC DNA]</scope>
    <source>
        <strain evidence="4">MUT 4182</strain>
    </source>
</reference>
<evidence type="ECO:0000313" key="3">
    <source>
        <dbReference type="EMBL" id="KIO29401.1"/>
    </source>
</evidence>
<dbReference type="GO" id="GO:0016491">
    <property type="term" value="F:oxidoreductase activity"/>
    <property type="evidence" value="ECO:0007669"/>
    <property type="project" value="InterPro"/>
</dbReference>
<protein>
    <recommendedName>
        <fullName evidence="2">Fatty acid desaturase domain-containing protein</fullName>
    </recommendedName>
</protein>
<keyword evidence="4" id="KW-1185">Reference proteome</keyword>
<dbReference type="InterPro" id="IPR012171">
    <property type="entry name" value="Fatty_acid_desaturase"/>
</dbReference>
<sequence length="454" mass="50827">MASTLTNRKAASSKASSPAPTVVEENVPKYLVPDITVKDLLGAIPQHCYERNFFYSSLYVLWDFAWLGVFLWTASTYIPKITPENVNLPHPALYKVARGAAWLFYDFCAGLVGTGVWVLAHECGHQAFSTSKFANNAMGWILHSALGVPYHSWRITHAKHHAQTSHLTGDQVFVPKTRKERGLPPLDAEKENLEGTKVSLDLQEIFSEALEDAPIVSVLWLTAQLLVGWPLYLIRNATGQRSYPRFTNHFTPKPPLFAPHQFTDIIISDVGVFIWLAAVAYSIKTWGFLNVFRVYLLPYLWVNHWLVLITFLQHTDPALPHYQASAFTFPRGALSTFDRELMGGPGIIGKITGWICATATHGISETHVAHHICSKIPHYNAWEARDAINERLARDGIFVQGNPGTWSEALRVIRECKFIEDEGEVRFYKNAQGKAARVPVFSSEGVSDSGVDVQ</sequence>
<feature type="transmembrane region" description="Helical" evidence="1">
    <location>
        <begin position="262"/>
        <end position="283"/>
    </location>
</feature>
<accession>A0A0C3QN45</accession>
<dbReference type="Proteomes" id="UP000054248">
    <property type="component" value="Unassembled WGS sequence"/>
</dbReference>
<dbReference type="AlphaFoldDB" id="A0A0C3QN45"/>
<dbReference type="Pfam" id="PF00487">
    <property type="entry name" value="FA_desaturase"/>
    <property type="match status" value="1"/>
</dbReference>
<name>A0A0C3QN45_9AGAM</name>
<evidence type="ECO:0000313" key="4">
    <source>
        <dbReference type="Proteomes" id="UP000054248"/>
    </source>
</evidence>
<evidence type="ECO:0000256" key="1">
    <source>
        <dbReference type="SAM" id="Phobius"/>
    </source>
</evidence>
<dbReference type="HOGENOM" id="CLU_033094_0_0_1"/>
<feature type="transmembrane region" description="Helical" evidence="1">
    <location>
        <begin position="215"/>
        <end position="234"/>
    </location>
</feature>
<gene>
    <name evidence="3" type="ORF">M407DRAFT_242629</name>
</gene>
<proteinExistence type="predicted"/>
<dbReference type="PANTHER" id="PTHR32100">
    <property type="entry name" value="OMEGA-6 FATTY ACID DESATURASE, CHLOROPLASTIC"/>
    <property type="match status" value="1"/>
</dbReference>
<dbReference type="OrthoDB" id="1461976at2759"/>
<keyword evidence="1" id="KW-1133">Transmembrane helix</keyword>
<dbReference type="GO" id="GO:0006629">
    <property type="term" value="P:lipid metabolic process"/>
    <property type="evidence" value="ECO:0007669"/>
    <property type="project" value="InterPro"/>
</dbReference>
<keyword evidence="1" id="KW-0812">Transmembrane</keyword>
<feature type="transmembrane region" description="Helical" evidence="1">
    <location>
        <begin position="99"/>
        <end position="120"/>
    </location>
</feature>
<dbReference type="InterPro" id="IPR005804">
    <property type="entry name" value="FA_desaturase_dom"/>
</dbReference>
<dbReference type="CDD" id="cd03507">
    <property type="entry name" value="Delta12-FADS-like"/>
    <property type="match status" value="1"/>
</dbReference>
<feature type="transmembrane region" description="Helical" evidence="1">
    <location>
        <begin position="295"/>
        <end position="312"/>
    </location>
</feature>
<reference evidence="3 4" key="1">
    <citation type="submission" date="2014-04" db="EMBL/GenBank/DDBJ databases">
        <authorList>
            <consortium name="DOE Joint Genome Institute"/>
            <person name="Kuo A."/>
            <person name="Girlanda M."/>
            <person name="Perotto S."/>
            <person name="Kohler A."/>
            <person name="Nagy L.G."/>
            <person name="Floudas D."/>
            <person name="Copeland A."/>
            <person name="Barry K.W."/>
            <person name="Cichocki N."/>
            <person name="Veneault-Fourrey C."/>
            <person name="LaButti K."/>
            <person name="Lindquist E.A."/>
            <person name="Lipzen A."/>
            <person name="Lundell T."/>
            <person name="Morin E."/>
            <person name="Murat C."/>
            <person name="Sun H."/>
            <person name="Tunlid A."/>
            <person name="Henrissat B."/>
            <person name="Grigoriev I.V."/>
            <person name="Hibbett D.S."/>
            <person name="Martin F."/>
            <person name="Nordberg H.P."/>
            <person name="Cantor M.N."/>
            <person name="Hua S.X."/>
        </authorList>
    </citation>
    <scope>NUCLEOTIDE SEQUENCE [LARGE SCALE GENOMIC DNA]</scope>
    <source>
        <strain evidence="3 4">MUT 4182</strain>
    </source>
</reference>
<feature type="domain" description="Fatty acid desaturase" evidence="2">
    <location>
        <begin position="102"/>
        <end position="397"/>
    </location>
</feature>
<feature type="transmembrane region" description="Helical" evidence="1">
    <location>
        <begin position="59"/>
        <end position="78"/>
    </location>
</feature>
<dbReference type="STRING" id="1051891.A0A0C3QN45"/>